<dbReference type="VEuPathDB" id="VectorBase:PPAPM1_008681"/>
<dbReference type="VEuPathDB" id="VectorBase:PPAI010771"/>
<dbReference type="InterPro" id="IPR001487">
    <property type="entry name" value="Bromodomain"/>
</dbReference>
<dbReference type="PROSITE" id="PS00633">
    <property type="entry name" value="BROMODOMAIN_1"/>
    <property type="match status" value="1"/>
</dbReference>
<dbReference type="EnsemblMetazoa" id="PPAI010771-RA">
    <property type="protein sequence ID" value="PPAI010771-PA"/>
    <property type="gene ID" value="PPAI010771"/>
</dbReference>
<proteinExistence type="predicted"/>
<reference evidence="4" key="1">
    <citation type="submission" date="2022-08" db="UniProtKB">
        <authorList>
            <consortium name="EnsemblMetazoa"/>
        </authorList>
    </citation>
    <scope>IDENTIFICATION</scope>
    <source>
        <strain evidence="4">Israel</strain>
    </source>
</reference>
<dbReference type="EMBL" id="AJVK01019140">
    <property type="status" value="NOT_ANNOTATED_CDS"/>
    <property type="molecule type" value="Genomic_DNA"/>
</dbReference>
<evidence type="ECO:0000313" key="4">
    <source>
        <dbReference type="EnsemblMetazoa" id="PPAI010771-PA"/>
    </source>
</evidence>
<dbReference type="SMART" id="SM00297">
    <property type="entry name" value="BROMO"/>
    <property type="match status" value="1"/>
</dbReference>
<dbReference type="PANTHER" id="PTHR45915">
    <property type="entry name" value="TRANSCRIPTION INTERMEDIARY FACTOR"/>
    <property type="match status" value="1"/>
</dbReference>
<comment type="subcellular location">
    <subcellularLocation>
        <location evidence="1">Nucleus</location>
    </subcellularLocation>
</comment>
<evidence type="ECO:0000256" key="3">
    <source>
        <dbReference type="ARBA" id="ARBA00023242"/>
    </source>
</evidence>
<dbReference type="AlphaFoldDB" id="A0A1B0DQI0"/>
<dbReference type="InterPro" id="IPR036427">
    <property type="entry name" value="Bromodomain-like_sf"/>
</dbReference>
<organism evidence="4 5">
    <name type="scientific">Phlebotomus papatasi</name>
    <name type="common">Sandfly</name>
    <dbReference type="NCBI Taxonomy" id="29031"/>
    <lineage>
        <taxon>Eukaryota</taxon>
        <taxon>Metazoa</taxon>
        <taxon>Ecdysozoa</taxon>
        <taxon>Arthropoda</taxon>
        <taxon>Hexapoda</taxon>
        <taxon>Insecta</taxon>
        <taxon>Pterygota</taxon>
        <taxon>Neoptera</taxon>
        <taxon>Endopterygota</taxon>
        <taxon>Diptera</taxon>
        <taxon>Nematocera</taxon>
        <taxon>Psychodoidea</taxon>
        <taxon>Psychodidae</taxon>
        <taxon>Phlebotomus</taxon>
        <taxon>Phlebotomus</taxon>
    </lineage>
</organism>
<protein>
    <submittedName>
        <fullName evidence="4">Uncharacterized protein</fullName>
    </submittedName>
</protein>
<evidence type="ECO:0000313" key="5">
    <source>
        <dbReference type="Proteomes" id="UP000092462"/>
    </source>
</evidence>
<keyword evidence="5" id="KW-1185">Reference proteome</keyword>
<dbReference type="SUPFAM" id="SSF47370">
    <property type="entry name" value="Bromodomain"/>
    <property type="match status" value="1"/>
</dbReference>
<keyword evidence="3" id="KW-0539">Nucleus</keyword>
<dbReference type="GO" id="GO:0000785">
    <property type="term" value="C:chromatin"/>
    <property type="evidence" value="ECO:0007669"/>
    <property type="project" value="TreeGrafter"/>
</dbReference>
<dbReference type="Proteomes" id="UP000092462">
    <property type="component" value="Unassembled WGS sequence"/>
</dbReference>
<keyword evidence="2" id="KW-0103">Bromodomain</keyword>
<dbReference type="Gene3D" id="1.20.920.10">
    <property type="entry name" value="Bromodomain-like"/>
    <property type="match status" value="1"/>
</dbReference>
<dbReference type="GO" id="GO:0005634">
    <property type="term" value="C:nucleus"/>
    <property type="evidence" value="ECO:0007669"/>
    <property type="project" value="UniProtKB-SubCell"/>
</dbReference>
<dbReference type="Pfam" id="PF00439">
    <property type="entry name" value="Bromodomain"/>
    <property type="match status" value="1"/>
</dbReference>
<accession>A0A1B0DQI0</accession>
<name>A0A1B0DQI0_PHLPP</name>
<dbReference type="InterPro" id="IPR018359">
    <property type="entry name" value="Bromodomain_CS"/>
</dbReference>
<sequence length="94" mass="11254">MKLHEDAWPFLLPVNTKQFPTYKKIIKYPIDLSTIKKKVQDMVYKCRDEFVTDVRQIFNNCEVFNEDDSPVGKAGHGMRKFFELRWKELIDKNV</sequence>
<dbReference type="PROSITE" id="PS50014">
    <property type="entry name" value="BROMODOMAIN_2"/>
    <property type="match status" value="1"/>
</dbReference>
<dbReference type="PRINTS" id="PR00503">
    <property type="entry name" value="BROMODOMAIN"/>
</dbReference>
<dbReference type="PANTHER" id="PTHR45915:SF2">
    <property type="entry name" value="TOUTATIS, ISOFORM E"/>
    <property type="match status" value="1"/>
</dbReference>
<evidence type="ECO:0000256" key="2">
    <source>
        <dbReference type="ARBA" id="ARBA00023117"/>
    </source>
</evidence>
<evidence type="ECO:0000256" key="1">
    <source>
        <dbReference type="ARBA" id="ARBA00004123"/>
    </source>
</evidence>